<reference evidence="1 2" key="1">
    <citation type="submission" date="2012-11" db="EMBL/GenBank/DDBJ databases">
        <title>FINISHED of Natronococcus occultus SP4, DSM 3396.</title>
        <authorList>
            <consortium name="DOE Joint Genome Institute"/>
            <person name="Eisen J."/>
            <person name="Huntemann M."/>
            <person name="Wei C.-L."/>
            <person name="Han J."/>
            <person name="Detter J.C."/>
            <person name="Han C."/>
            <person name="Tapia R."/>
            <person name="Chen A."/>
            <person name="Kyrpides N."/>
            <person name="Mavromatis K."/>
            <person name="Markowitz V."/>
            <person name="Szeto E."/>
            <person name="Ivanova N."/>
            <person name="Mikhailova N."/>
            <person name="Ovchinnikova G."/>
            <person name="Pagani I."/>
            <person name="Pati A."/>
            <person name="Goodwin L."/>
            <person name="Nordberg H.P."/>
            <person name="Cantor M.N."/>
            <person name="Hua S.X."/>
            <person name="Woyke T."/>
            <person name="Eisen J."/>
            <person name="Klenk H.-P."/>
            <person name="Klenk H.-P."/>
        </authorList>
    </citation>
    <scope>NUCLEOTIDE SEQUENCE [LARGE SCALE GENOMIC DNA]</scope>
    <source>
        <strain evidence="1 2">SP4</strain>
    </source>
</reference>
<proteinExistence type="predicted"/>
<evidence type="ECO:0000313" key="1">
    <source>
        <dbReference type="EMBL" id="AGB37244.1"/>
    </source>
</evidence>
<dbReference type="Proteomes" id="UP000010878">
    <property type="component" value="Chromosome"/>
</dbReference>
<organism evidence="1 2">
    <name type="scientific">Natronococcus occultus SP4</name>
    <dbReference type="NCBI Taxonomy" id="694430"/>
    <lineage>
        <taxon>Archaea</taxon>
        <taxon>Methanobacteriati</taxon>
        <taxon>Methanobacteriota</taxon>
        <taxon>Stenosarchaea group</taxon>
        <taxon>Halobacteria</taxon>
        <taxon>Halobacteriales</taxon>
        <taxon>Natrialbaceae</taxon>
        <taxon>Natronococcus</taxon>
    </lineage>
</organism>
<gene>
    <name evidence="1" type="ORF">Natoc_1433</name>
</gene>
<dbReference type="AlphaFoldDB" id="L0JYR0"/>
<dbReference type="EMBL" id="CP003929">
    <property type="protein sequence ID" value="AGB37244.1"/>
    <property type="molecule type" value="Genomic_DNA"/>
</dbReference>
<name>L0JYR0_9EURY</name>
<dbReference type="HOGENOM" id="CLU_2565840_0_0_2"/>
<evidence type="ECO:0000313" key="2">
    <source>
        <dbReference type="Proteomes" id="UP000010878"/>
    </source>
</evidence>
<protein>
    <submittedName>
        <fullName evidence="1">Uncharacterized protein</fullName>
    </submittedName>
</protein>
<dbReference type="KEGG" id="nou:Natoc_1433"/>
<keyword evidence="2" id="KW-1185">Reference proteome</keyword>
<sequence>MGNVSSDIEALSVQYIIFNPIALRVTNMSRNRIESNDRHSTDYYLPGTPTTALDRVIGRLERLLGPRGRIRADRDPEETNR</sequence>
<accession>L0JYR0</accession>